<dbReference type="InterPro" id="IPR045668">
    <property type="entry name" value="FHIP_KELAA_motif"/>
</dbReference>
<reference evidence="4 5" key="1">
    <citation type="journal article" date="2017" name="Gigascience">
        <title>Draft genome of the honey bee ectoparasitic mite, Tropilaelaps mercedesae, is shaped by the parasitic life history.</title>
        <authorList>
            <person name="Dong X."/>
            <person name="Armstrong S.D."/>
            <person name="Xia D."/>
            <person name="Makepeace B.L."/>
            <person name="Darby A.C."/>
            <person name="Kadowaki T."/>
        </authorList>
    </citation>
    <scope>NUCLEOTIDE SEQUENCE [LARGE SCALE GENOMIC DNA]</scope>
    <source>
        <strain evidence="4">Wuxi-XJTLU</strain>
    </source>
</reference>
<dbReference type="Pfam" id="PF19311">
    <property type="entry name" value="KELAA"/>
    <property type="match status" value="1"/>
</dbReference>
<feature type="compositionally biased region" description="Low complexity" evidence="2">
    <location>
        <begin position="89"/>
        <end position="111"/>
    </location>
</feature>
<dbReference type="OrthoDB" id="6287422at2759"/>
<evidence type="ECO:0000313" key="5">
    <source>
        <dbReference type="Proteomes" id="UP000192247"/>
    </source>
</evidence>
<name>A0A1V9X7S0_9ACAR</name>
<keyword evidence="5" id="KW-1185">Reference proteome</keyword>
<feature type="region of interest" description="Disordered" evidence="2">
    <location>
        <begin position="82"/>
        <end position="111"/>
    </location>
</feature>
<dbReference type="InParanoid" id="A0A1V9X7S0"/>
<dbReference type="FunCoup" id="A0A1V9X7S0">
    <property type="interactions" value="44"/>
</dbReference>
<dbReference type="AlphaFoldDB" id="A0A1V9X7S0"/>
<gene>
    <name evidence="4" type="ORF">BIW11_12156</name>
</gene>
<feature type="domain" description="FHF complex subunit HOOK-interacting protein C-terminal" evidence="3">
    <location>
        <begin position="687"/>
        <end position="779"/>
    </location>
</feature>
<dbReference type="InterPro" id="IPR045669">
    <property type="entry name" value="FHIP_C"/>
</dbReference>
<proteinExistence type="inferred from homology"/>
<comment type="caution">
    <text evidence="4">The sequence shown here is derived from an EMBL/GenBank/DDBJ whole genome shotgun (WGS) entry which is preliminary data.</text>
</comment>
<dbReference type="Proteomes" id="UP000192247">
    <property type="component" value="Unassembled WGS sequence"/>
</dbReference>
<dbReference type="InterPro" id="IPR019384">
    <property type="entry name" value="FHIP"/>
</dbReference>
<accession>A0A1V9X7S0</accession>
<feature type="region of interest" description="Disordered" evidence="2">
    <location>
        <begin position="847"/>
        <end position="866"/>
    </location>
</feature>
<dbReference type="PANTHER" id="PTHR21705:SF11">
    <property type="entry name" value="FHIP FAMILY PROTEIN CG3558"/>
    <property type="match status" value="1"/>
</dbReference>
<evidence type="ECO:0000313" key="4">
    <source>
        <dbReference type="EMBL" id="OQR69607.1"/>
    </source>
</evidence>
<dbReference type="STRING" id="418985.A0A1V9X7S0"/>
<organism evidence="4 5">
    <name type="scientific">Tropilaelaps mercedesae</name>
    <dbReference type="NCBI Taxonomy" id="418985"/>
    <lineage>
        <taxon>Eukaryota</taxon>
        <taxon>Metazoa</taxon>
        <taxon>Ecdysozoa</taxon>
        <taxon>Arthropoda</taxon>
        <taxon>Chelicerata</taxon>
        <taxon>Arachnida</taxon>
        <taxon>Acari</taxon>
        <taxon>Parasitiformes</taxon>
        <taxon>Mesostigmata</taxon>
        <taxon>Gamasina</taxon>
        <taxon>Dermanyssoidea</taxon>
        <taxon>Laelapidae</taxon>
        <taxon>Tropilaelaps</taxon>
    </lineage>
</organism>
<dbReference type="PANTHER" id="PTHR21705">
    <property type="entry name" value="RAI16 PROTEIN-RELATED"/>
    <property type="match status" value="1"/>
</dbReference>
<sequence length="907" mass="99761">MSWLRKQGSFRLRRPAAILKNADPRTLLEAFREHCTQASVLMQRWDLTLSLSVRQDDVAAIVNHLEQMVNYILEECASKGPLGPGGTMTGPPSSVSTLSSSTSSSAPSPAPSLTSYAISPILDYILDSNVLEKVLDWSLQTAEFTLRLLEEQLRIFEVLASNCSQRLLYQKGFLSPLQKLLSICESDCPEELEHRLVALLNTLCVTLSQNADLLQIFFNPRGGGMGDAQGPPRFPVFSLLVPFLHREGSLGHQARDALLLCMCLAAKNHARIDELGKYMANHSNFCPILATGLSGLYSVLPRKLEVRGEDWYRLSEEDVHDLPSLGAFLCSLEFCNAVTQVSHPLVRNQLLDYLLHGFLIPVMGPALYQSNTDEIVTTTVYLELFLRKVTEPRLMRVFLHFLLTTICERRLLLDILILRIGAHSKLAIVTIVLFKTLLDLNCEEVMFELVFKYLIPCSHVMLSHRDRMREVDTFCVTAQRLLSLAPSQLSATAAGVSVSGHPSGSVTAASTPVTAFNGGVRQSRSYTEGFLGGSKGTGATGNAQDAYGSDSPQISYLAYLLDAKNGVRACRDACQVWSRNYDGSKCDWRVKDATENGVSRTTNTANSCQQLAIARHNQNSTSSSSGVSTPSSGKIQLQQHMNGTGSDQAGVAGGGGATQNHNGKLAEEREDSGIFVNDQKDFGGADIGPFLTQVLSRLECLTINDVYTNLQLTSLVSRLALYPQPLLRSFLLSQEIVFQPSIRSLYQVLCGLRHKIEQLSTQLGNYPALIHKAREFFVARENVLNQSNLVFSSSAACQPTPPSREKHTTTNANPPTQRRRSFGTFFRKFSALQPIADHSGYRYIAKPPLGDRNSAGEGDTSRSNSEAARAQMRAVLSIVVFDEFVKELAAISQEHSLQHLLDEVPAD</sequence>
<feature type="region of interest" description="Disordered" evidence="2">
    <location>
        <begin position="616"/>
        <end position="662"/>
    </location>
</feature>
<dbReference type="EMBL" id="MNPL01020372">
    <property type="protein sequence ID" value="OQR69607.1"/>
    <property type="molecule type" value="Genomic_DNA"/>
</dbReference>
<comment type="similarity">
    <text evidence="1">Belongs to the FHIP family.</text>
</comment>
<feature type="region of interest" description="Disordered" evidence="2">
    <location>
        <begin position="795"/>
        <end position="819"/>
    </location>
</feature>
<dbReference type="Pfam" id="PF19314">
    <property type="entry name" value="DUF5917"/>
    <property type="match status" value="1"/>
</dbReference>
<evidence type="ECO:0000256" key="2">
    <source>
        <dbReference type="SAM" id="MobiDB-lite"/>
    </source>
</evidence>
<dbReference type="Pfam" id="PF10257">
    <property type="entry name" value="RAI16-like"/>
    <property type="match status" value="1"/>
</dbReference>
<evidence type="ECO:0000256" key="1">
    <source>
        <dbReference type="ARBA" id="ARBA00024336"/>
    </source>
</evidence>
<evidence type="ECO:0000259" key="3">
    <source>
        <dbReference type="Pfam" id="PF19314"/>
    </source>
</evidence>
<protein>
    <submittedName>
        <fullName evidence="4">FTS and Hook-interacting protein-like</fullName>
    </submittedName>
</protein>
<feature type="compositionally biased region" description="Low complexity" evidence="2">
    <location>
        <begin position="620"/>
        <end position="633"/>
    </location>
</feature>